<feature type="compositionally biased region" description="Polar residues" evidence="3">
    <location>
        <begin position="125"/>
        <end position="137"/>
    </location>
</feature>
<evidence type="ECO:0000256" key="2">
    <source>
        <dbReference type="ARBA" id="ARBA00023274"/>
    </source>
</evidence>
<dbReference type="SUPFAM" id="SSF54736">
    <property type="entry name" value="ClpS-like"/>
    <property type="match status" value="1"/>
</dbReference>
<keyword evidence="6" id="KW-1185">Reference proteome</keyword>
<protein>
    <submittedName>
        <fullName evidence="5">Ribosomal protein l7/l12 c-terminal domain-containing protein</fullName>
    </submittedName>
</protein>
<proteinExistence type="predicted"/>
<feature type="domain" description="Large ribosomal subunit protein bL12 C-terminal" evidence="4">
    <location>
        <begin position="168"/>
        <end position="225"/>
    </location>
</feature>
<dbReference type="Pfam" id="PF00542">
    <property type="entry name" value="Ribosomal_L12"/>
    <property type="match status" value="1"/>
</dbReference>
<evidence type="ECO:0000313" key="5">
    <source>
        <dbReference type="EMBL" id="KAF8821352.1"/>
    </source>
</evidence>
<dbReference type="InterPro" id="IPR013823">
    <property type="entry name" value="Ribosomal_bL12_C"/>
</dbReference>
<sequence>MRCSRYGCPPSLSIGASRYKTTAPFDIFQKLRDPPNETTQNEEKRRKPSQKVIRLVDEIMNLTLIEAADLCDLCQEKLSERSGQNSGQVPAGRSPFPHPSGLFAGMLPGAMTGMMPPVMPMNAAVQPNQNQENSPQGEKTAATKAAPSASESKPEKAQVSLKLLGYDQPKKVAVVKEVRAITGLGLIESKQLVESSPKVLKKGIPTAEAEELKKKLEAVGAQVVLE</sequence>
<dbReference type="InterPro" id="IPR000206">
    <property type="entry name" value="Ribosomal_bL12"/>
</dbReference>
<feature type="region of interest" description="Disordered" evidence="3">
    <location>
        <begin position="25"/>
        <end position="49"/>
    </location>
</feature>
<dbReference type="PANTHER" id="PTHR45987">
    <property type="entry name" value="39S RIBOSOMAL PROTEIN L12"/>
    <property type="match status" value="1"/>
</dbReference>
<gene>
    <name evidence="5" type="ORF">IE077_002130</name>
</gene>
<dbReference type="EMBL" id="JADAQX010000191">
    <property type="protein sequence ID" value="KAF8821352.1"/>
    <property type="molecule type" value="Genomic_DNA"/>
</dbReference>
<keyword evidence="1 5" id="KW-0689">Ribosomal protein</keyword>
<organism evidence="5 6">
    <name type="scientific">Cardiosporidium cionae</name>
    <dbReference type="NCBI Taxonomy" id="476202"/>
    <lineage>
        <taxon>Eukaryota</taxon>
        <taxon>Sar</taxon>
        <taxon>Alveolata</taxon>
        <taxon>Apicomplexa</taxon>
        <taxon>Aconoidasida</taxon>
        <taxon>Nephromycida</taxon>
        <taxon>Cardiosporidium</taxon>
    </lineage>
</organism>
<evidence type="ECO:0000313" key="6">
    <source>
        <dbReference type="Proteomes" id="UP000823046"/>
    </source>
</evidence>
<dbReference type="PANTHER" id="PTHR45987:SF4">
    <property type="entry name" value="LARGE RIBOSOMAL SUBUNIT PROTEIN BL12M"/>
    <property type="match status" value="1"/>
</dbReference>
<dbReference type="Gene3D" id="3.30.1390.10">
    <property type="match status" value="1"/>
</dbReference>
<feature type="compositionally biased region" description="Basic and acidic residues" evidence="3">
    <location>
        <begin position="29"/>
        <end position="45"/>
    </location>
</feature>
<dbReference type="InterPro" id="IPR014719">
    <property type="entry name" value="Ribosomal_bL12_C/ClpS-like"/>
</dbReference>
<name>A0ABQ7JBH0_9APIC</name>
<evidence type="ECO:0000256" key="1">
    <source>
        <dbReference type="ARBA" id="ARBA00022980"/>
    </source>
</evidence>
<evidence type="ECO:0000259" key="4">
    <source>
        <dbReference type="Pfam" id="PF00542"/>
    </source>
</evidence>
<keyword evidence="2" id="KW-0687">Ribonucleoprotein</keyword>
<feature type="region of interest" description="Disordered" evidence="3">
    <location>
        <begin position="123"/>
        <end position="154"/>
    </location>
</feature>
<comment type="caution">
    <text evidence="5">The sequence shown here is derived from an EMBL/GenBank/DDBJ whole genome shotgun (WGS) entry which is preliminary data.</text>
</comment>
<dbReference type="GO" id="GO:0005840">
    <property type="term" value="C:ribosome"/>
    <property type="evidence" value="ECO:0007669"/>
    <property type="project" value="UniProtKB-KW"/>
</dbReference>
<accession>A0ABQ7JBH0</accession>
<reference evidence="5 6" key="1">
    <citation type="journal article" date="2020" name="bioRxiv">
        <title>Metabolic contributions of an alphaproteobacterial endosymbiont in the apicomplexan Cardiosporidium cionae.</title>
        <authorList>
            <person name="Hunter E.S."/>
            <person name="Paight C.J."/>
            <person name="Lane C.E."/>
        </authorList>
    </citation>
    <scope>NUCLEOTIDE SEQUENCE [LARGE SCALE GENOMIC DNA]</scope>
    <source>
        <strain evidence="5">ESH_2018</strain>
    </source>
</reference>
<dbReference type="Proteomes" id="UP000823046">
    <property type="component" value="Unassembled WGS sequence"/>
</dbReference>
<feature type="compositionally biased region" description="Low complexity" evidence="3">
    <location>
        <begin position="138"/>
        <end position="151"/>
    </location>
</feature>
<evidence type="ECO:0000256" key="3">
    <source>
        <dbReference type="SAM" id="MobiDB-lite"/>
    </source>
</evidence>